<keyword evidence="2" id="KW-0732">Signal</keyword>
<feature type="region of interest" description="Disordered" evidence="1">
    <location>
        <begin position="36"/>
        <end position="66"/>
    </location>
</feature>
<feature type="chain" id="PRO_5001722658" evidence="2">
    <location>
        <begin position="19"/>
        <end position="66"/>
    </location>
</feature>
<evidence type="ECO:0000313" key="3">
    <source>
        <dbReference type="EMBL" id="CDI51816.1"/>
    </source>
</evidence>
<proteinExistence type="predicted"/>
<organism evidence="3">
    <name type="scientific">Melanopsichium pennsylvanicum 4</name>
    <dbReference type="NCBI Taxonomy" id="1398559"/>
    <lineage>
        <taxon>Eukaryota</taxon>
        <taxon>Fungi</taxon>
        <taxon>Dikarya</taxon>
        <taxon>Basidiomycota</taxon>
        <taxon>Ustilaginomycotina</taxon>
        <taxon>Ustilaginomycetes</taxon>
        <taxon>Ustilaginales</taxon>
        <taxon>Ustilaginaceae</taxon>
        <taxon>Melanopsichium</taxon>
    </lineage>
</organism>
<sequence>MNGHRFWTSGFIFVHARTALPAADSLLFELIKPSGSLQNGQKTTRSDDISPPMVPCVPTATSALSS</sequence>
<evidence type="ECO:0000256" key="2">
    <source>
        <dbReference type="SAM" id="SignalP"/>
    </source>
</evidence>
<reference evidence="3" key="1">
    <citation type="journal article" date="2014" name="Genome Biol. Evol.">
        <title>Gene Loss Rather Than Gene Gain Is Associated with a Host Jump from Monocots to Dicots in the Smut Fungus Melanopsichium pennsylvanicum.</title>
        <authorList>
            <person name="Sharma R."/>
            <person name="Mishra B."/>
            <person name="Runge F."/>
            <person name="Thines M."/>
        </authorList>
    </citation>
    <scope>NUCLEOTIDE SEQUENCE</scope>
    <source>
        <strain evidence="3">4</strain>
    </source>
</reference>
<accession>A0A077QYK4</accession>
<dbReference type="AlphaFoldDB" id="A0A077QYK4"/>
<name>A0A077QYK4_9BASI</name>
<evidence type="ECO:0000256" key="1">
    <source>
        <dbReference type="SAM" id="MobiDB-lite"/>
    </source>
</evidence>
<dbReference type="EMBL" id="HG529520">
    <property type="protein sequence ID" value="CDI51816.1"/>
    <property type="molecule type" value="Genomic_DNA"/>
</dbReference>
<feature type="signal peptide" evidence="2">
    <location>
        <begin position="1"/>
        <end position="18"/>
    </location>
</feature>
<protein>
    <submittedName>
        <fullName evidence="3">Uncharacterized protein</fullName>
    </submittedName>
</protein>